<keyword evidence="1" id="KW-0472">Membrane</keyword>
<keyword evidence="1" id="KW-1133">Transmembrane helix</keyword>
<name>A0A9Q8QHQ4_9HYPO</name>
<gene>
    <name evidence="3" type="ORF">JDV02_006090</name>
</gene>
<evidence type="ECO:0000256" key="1">
    <source>
        <dbReference type="SAM" id="Phobius"/>
    </source>
</evidence>
<feature type="signal peptide" evidence="2">
    <location>
        <begin position="1"/>
        <end position="17"/>
    </location>
</feature>
<reference evidence="3" key="1">
    <citation type="submission" date="2021-11" db="EMBL/GenBank/DDBJ databases">
        <title>Purpureocillium_takamizusanense_genome.</title>
        <authorList>
            <person name="Nguyen N.-H."/>
        </authorList>
    </citation>
    <scope>NUCLEOTIDE SEQUENCE</scope>
    <source>
        <strain evidence="3">PT3</strain>
    </source>
</reference>
<keyword evidence="4" id="KW-1185">Reference proteome</keyword>
<keyword evidence="1" id="KW-0812">Transmembrane</keyword>
<feature type="chain" id="PRO_5040314616" evidence="2">
    <location>
        <begin position="18"/>
        <end position="174"/>
    </location>
</feature>
<dbReference type="KEGG" id="ptkz:JDV02_006090"/>
<proteinExistence type="predicted"/>
<organism evidence="3 4">
    <name type="scientific">Purpureocillium takamizusanense</name>
    <dbReference type="NCBI Taxonomy" id="2060973"/>
    <lineage>
        <taxon>Eukaryota</taxon>
        <taxon>Fungi</taxon>
        <taxon>Dikarya</taxon>
        <taxon>Ascomycota</taxon>
        <taxon>Pezizomycotina</taxon>
        <taxon>Sordariomycetes</taxon>
        <taxon>Hypocreomycetidae</taxon>
        <taxon>Hypocreales</taxon>
        <taxon>Ophiocordycipitaceae</taxon>
        <taxon>Purpureocillium</taxon>
    </lineage>
</organism>
<feature type="transmembrane region" description="Helical" evidence="1">
    <location>
        <begin position="41"/>
        <end position="60"/>
    </location>
</feature>
<protein>
    <submittedName>
        <fullName evidence="3">Uncharacterized protein</fullName>
    </submittedName>
</protein>
<accession>A0A9Q8QHQ4</accession>
<feature type="transmembrane region" description="Helical" evidence="1">
    <location>
        <begin position="119"/>
        <end position="143"/>
    </location>
</feature>
<dbReference type="RefSeq" id="XP_047843429.1">
    <property type="nucleotide sequence ID" value="XM_047987444.1"/>
</dbReference>
<dbReference type="Proteomes" id="UP000829364">
    <property type="component" value="Chromosome 5"/>
</dbReference>
<evidence type="ECO:0000313" key="3">
    <source>
        <dbReference type="EMBL" id="UNI19948.1"/>
    </source>
</evidence>
<dbReference type="GeneID" id="72068039"/>
<sequence>MSLSLSILVQLAWHATAALMAESAIAFLAYSSVFGRDETPAVALYMTAVWSFMLNVYLAVALLMHDLHGAKIKIRHPRQTLLVGLHAFTAAIIFVNIIVRSLYEAGVSTEGDMRRWTLFAAIYMEATIGVFHFILAMCACVGYGELPRSGRGRLAGRCPEPASSHGYDPPPYRV</sequence>
<dbReference type="AlphaFoldDB" id="A0A9Q8QHQ4"/>
<evidence type="ECO:0000256" key="2">
    <source>
        <dbReference type="SAM" id="SignalP"/>
    </source>
</evidence>
<dbReference type="OrthoDB" id="4922826at2759"/>
<keyword evidence="2" id="KW-0732">Signal</keyword>
<dbReference type="EMBL" id="CP086358">
    <property type="protein sequence ID" value="UNI19948.1"/>
    <property type="molecule type" value="Genomic_DNA"/>
</dbReference>
<feature type="transmembrane region" description="Helical" evidence="1">
    <location>
        <begin position="81"/>
        <end position="99"/>
    </location>
</feature>
<evidence type="ECO:0000313" key="4">
    <source>
        <dbReference type="Proteomes" id="UP000829364"/>
    </source>
</evidence>